<protein>
    <recommendedName>
        <fullName evidence="1">Coproheme decarboxylase</fullName>
        <ecNumber evidence="10">1.3.98.5</ecNumber>
    </recommendedName>
    <alternativeName>
        <fullName evidence="6">Coproheme III oxidative decarboxylase</fullName>
    </alternativeName>
    <alternativeName>
        <fullName evidence="7">Hydrogen peroxide-dependent heme synthase</fullName>
    </alternativeName>
</protein>
<evidence type="ECO:0000256" key="8">
    <source>
        <dbReference type="ARBA" id="ARBA00049896"/>
    </source>
</evidence>
<keyword evidence="2" id="KW-0349">Heme</keyword>
<dbReference type="Proteomes" id="UP001281447">
    <property type="component" value="Unassembled WGS sequence"/>
</dbReference>
<dbReference type="InterPro" id="IPR010644">
    <property type="entry name" value="ChdC/CLD"/>
</dbReference>
<comment type="catalytic activity">
    <reaction evidence="8">
        <text>Fe-coproporphyrin III + 2 H2O2 + 2 H(+) = heme b + 2 CO2 + 4 H2O</text>
        <dbReference type="Rhea" id="RHEA:56516"/>
        <dbReference type="ChEBI" id="CHEBI:15377"/>
        <dbReference type="ChEBI" id="CHEBI:15378"/>
        <dbReference type="ChEBI" id="CHEBI:16240"/>
        <dbReference type="ChEBI" id="CHEBI:16526"/>
        <dbReference type="ChEBI" id="CHEBI:60344"/>
        <dbReference type="ChEBI" id="CHEBI:68438"/>
        <dbReference type="EC" id="1.3.98.5"/>
    </reaction>
    <physiologicalReaction direction="left-to-right" evidence="8">
        <dbReference type="Rhea" id="RHEA:56517"/>
    </physiologicalReaction>
</comment>
<evidence type="ECO:0000256" key="9">
    <source>
        <dbReference type="ARBA" id="ARBA00049935"/>
    </source>
</evidence>
<comment type="caution">
    <text evidence="11">The sequence shown here is derived from an EMBL/GenBank/DDBJ whole genome shotgun (WGS) entry which is preliminary data.</text>
</comment>
<name>A0ABU5CCH0_9BACI</name>
<comment type="cofactor">
    <cofactor evidence="9">
        <name>Fe-coproporphyrin III</name>
        <dbReference type="ChEBI" id="CHEBI:68438"/>
    </cofactor>
</comment>
<dbReference type="EMBL" id="JAWDIP010000004">
    <property type="protein sequence ID" value="MDY0397023.1"/>
    <property type="molecule type" value="Genomic_DNA"/>
</dbReference>
<reference evidence="11 12" key="1">
    <citation type="submission" date="2023-10" db="EMBL/GenBank/DDBJ databases">
        <title>Virgibacillus halophilus 5B73C genome.</title>
        <authorList>
            <person name="Miliotis G."/>
            <person name="Sengupta P."/>
            <person name="Hameed A."/>
            <person name="Chuvochina M."/>
            <person name="Mcdonagh F."/>
            <person name="Simpson A.C."/>
            <person name="Singh N.K."/>
            <person name="Rekha P.D."/>
            <person name="Raman K."/>
            <person name="Hugenholtz P."/>
            <person name="Venkateswaran K."/>
        </authorList>
    </citation>
    <scope>NUCLEOTIDE SEQUENCE [LARGE SCALE GENOMIC DNA]</scope>
    <source>
        <strain evidence="11 12">5B73C</strain>
    </source>
</reference>
<evidence type="ECO:0000256" key="7">
    <source>
        <dbReference type="ARBA" id="ARBA00030236"/>
    </source>
</evidence>
<keyword evidence="12" id="KW-1185">Reference proteome</keyword>
<evidence type="ECO:0000256" key="3">
    <source>
        <dbReference type="ARBA" id="ARBA00022723"/>
    </source>
</evidence>
<dbReference type="Pfam" id="PF06778">
    <property type="entry name" value="Chlor_dismutase"/>
    <property type="match status" value="1"/>
</dbReference>
<organism evidence="11 12">
    <name type="scientific">Tigheibacillus halophilus</name>
    <dbReference type="NCBI Taxonomy" id="361280"/>
    <lineage>
        <taxon>Bacteria</taxon>
        <taxon>Bacillati</taxon>
        <taxon>Bacillota</taxon>
        <taxon>Bacilli</taxon>
        <taxon>Bacillales</taxon>
        <taxon>Bacillaceae</taxon>
        <taxon>Tigheibacillus</taxon>
    </lineage>
</organism>
<evidence type="ECO:0000256" key="2">
    <source>
        <dbReference type="ARBA" id="ARBA00022617"/>
    </source>
</evidence>
<evidence type="ECO:0000256" key="6">
    <source>
        <dbReference type="ARBA" id="ARBA00029882"/>
    </source>
</evidence>
<dbReference type="SUPFAM" id="SSF54909">
    <property type="entry name" value="Dimeric alpha+beta barrel"/>
    <property type="match status" value="1"/>
</dbReference>
<gene>
    <name evidence="11" type="ORF">RWE15_25510</name>
</gene>
<comment type="pathway">
    <text evidence="5">Porphyrin-containing compound metabolism.</text>
</comment>
<keyword evidence="4" id="KW-0408">Iron</keyword>
<dbReference type="PANTHER" id="PTHR36843:SF1">
    <property type="entry name" value="COPROHEME DECARBOXYLASE"/>
    <property type="match status" value="1"/>
</dbReference>
<dbReference type="Gene3D" id="3.30.70.1030">
    <property type="entry name" value="Apc35880, domain 1"/>
    <property type="match status" value="1"/>
</dbReference>
<dbReference type="InterPro" id="IPR011008">
    <property type="entry name" value="Dimeric_a/b-barrel"/>
</dbReference>
<sequence>MVETVETYDGWSSLHDFRTMNWEKWQQLTNERKGSLLNELHTAIKQWEHTVEEKEGSHAIYTIAGSKADLMFMILRPEIKDIIDWKTKFNKLEIAHLLEPKASFVSIIEKSSYTKPETDPYHNPEMLKKALSTNSI</sequence>
<evidence type="ECO:0000256" key="1">
    <source>
        <dbReference type="ARBA" id="ARBA00014413"/>
    </source>
</evidence>
<accession>A0ABU5CCH0</accession>
<proteinExistence type="predicted"/>
<evidence type="ECO:0000313" key="12">
    <source>
        <dbReference type="Proteomes" id="UP001281447"/>
    </source>
</evidence>
<dbReference type="PANTHER" id="PTHR36843">
    <property type="entry name" value="HEME-DEPENDENT PEROXIDASE YWFI-RELATED"/>
    <property type="match status" value="1"/>
</dbReference>
<dbReference type="EC" id="1.3.98.5" evidence="10"/>
<evidence type="ECO:0000256" key="5">
    <source>
        <dbReference type="ARBA" id="ARBA00023444"/>
    </source>
</evidence>
<evidence type="ECO:0000256" key="10">
    <source>
        <dbReference type="ARBA" id="ARBA00050019"/>
    </source>
</evidence>
<evidence type="ECO:0000256" key="4">
    <source>
        <dbReference type="ARBA" id="ARBA00023004"/>
    </source>
</evidence>
<keyword evidence="3" id="KW-0479">Metal-binding</keyword>
<evidence type="ECO:0000313" key="11">
    <source>
        <dbReference type="EMBL" id="MDY0397023.1"/>
    </source>
</evidence>